<evidence type="ECO:0000256" key="1">
    <source>
        <dbReference type="ARBA" id="ARBA00000085"/>
    </source>
</evidence>
<dbReference type="InterPro" id="IPR036890">
    <property type="entry name" value="HATPase_C_sf"/>
</dbReference>
<keyword evidence="11" id="KW-1185">Reference proteome</keyword>
<keyword evidence="3" id="KW-0808">Transferase</keyword>
<dbReference type="Pfam" id="PF02518">
    <property type="entry name" value="HATPase_c"/>
    <property type="match status" value="1"/>
</dbReference>
<feature type="transmembrane region" description="Helical" evidence="7">
    <location>
        <begin position="175"/>
        <end position="200"/>
    </location>
</feature>
<dbReference type="SMART" id="SM00091">
    <property type="entry name" value="PAS"/>
    <property type="match status" value="1"/>
</dbReference>
<dbReference type="InterPro" id="IPR005467">
    <property type="entry name" value="His_kinase_dom"/>
</dbReference>
<dbReference type="eggNOG" id="arCOG02327">
    <property type="taxonomic scope" value="Archaea"/>
</dbReference>
<gene>
    <name evidence="10" type="ORF">C474_12471</name>
</gene>
<dbReference type="InterPro" id="IPR050980">
    <property type="entry name" value="2C_sensor_his_kinase"/>
</dbReference>
<evidence type="ECO:0000259" key="8">
    <source>
        <dbReference type="PROSITE" id="PS50109"/>
    </source>
</evidence>
<evidence type="ECO:0000256" key="4">
    <source>
        <dbReference type="ARBA" id="ARBA00022741"/>
    </source>
</evidence>
<sequence>MNLLVPLLFVSVAVGAAAAVLAWRERPEPGATPLAGLLLGQCVWSVSIVFQLQATGVASKLFWLRFSWVGVVIIPVAWLLFALEYTGRDQFARPRYVVLLSLVPAVTVLLAATGGFHDLLYARVYTTASGAVEIREGGLWYWFIAGYTYLLGLSGVILLVDLLASEAVTFRSQGIALVVGLLAPWVTNALFIVGVLPVGAVDPTPVAFSLSGVIYLGALTRFRLLGTSPAPKKRARQFLFDRMQEGAVVVDINDHIVDINDSGIDILGVTASEVLGSPAGTVIPEYERFPEEGALSGHLTVGDASGGHPYDVTVTGITNVRGVPIGRVVTFHDISKHLRQQQRLEVLNRILRHNIRTETNVIHGYVDRFADDEDARVVKRRALRIEEIGRKGREAIELFDEGREDGEPKPLARLLERCVDGVRESHPEAVVDCDLPEEDVAVAGLLTPVFSNVLANAVEHNPCDRPRVRVTTRIEGDRVLVSVADDGPGIDDYELQVLEEGTESALVHGSGLGLWIVKWGAEIAGGDVRFAENDPTGSVVTVEVPLLDRSADDRSVANGRPSDGDRLR</sequence>
<reference evidence="10 11" key="1">
    <citation type="journal article" date="2014" name="PLoS Genet.">
        <title>Phylogenetically driven sequencing of extremely halophilic archaea reveals strategies for static and dynamic osmo-response.</title>
        <authorList>
            <person name="Becker E.A."/>
            <person name="Seitzer P.M."/>
            <person name="Tritt A."/>
            <person name="Larsen D."/>
            <person name="Krusor M."/>
            <person name="Yao A.I."/>
            <person name="Wu D."/>
            <person name="Madern D."/>
            <person name="Eisen J.A."/>
            <person name="Darling A.E."/>
            <person name="Facciotti M.T."/>
        </authorList>
    </citation>
    <scope>NUCLEOTIDE SEQUENCE [LARGE SCALE GENOMIC DNA]</scope>
    <source>
        <strain evidence="10 11">JCM 14848</strain>
    </source>
</reference>
<evidence type="ECO:0000256" key="5">
    <source>
        <dbReference type="ARBA" id="ARBA00022777"/>
    </source>
</evidence>
<dbReference type="InParanoid" id="M0D6R0"/>
<dbReference type="PRINTS" id="PR00344">
    <property type="entry name" value="BCTRLSENSOR"/>
</dbReference>
<dbReference type="SUPFAM" id="SSF55785">
    <property type="entry name" value="PYP-like sensor domain (PAS domain)"/>
    <property type="match status" value="1"/>
</dbReference>
<dbReference type="InterPro" id="IPR000014">
    <property type="entry name" value="PAS"/>
</dbReference>
<dbReference type="GO" id="GO:0005524">
    <property type="term" value="F:ATP binding"/>
    <property type="evidence" value="ECO:0007669"/>
    <property type="project" value="UniProtKB-KW"/>
</dbReference>
<dbReference type="EC" id="2.7.13.3" evidence="2"/>
<dbReference type="NCBIfam" id="TIGR00229">
    <property type="entry name" value="sensory_box"/>
    <property type="match status" value="1"/>
</dbReference>
<keyword evidence="7" id="KW-0812">Transmembrane</keyword>
<name>M0D6R0_HALPD</name>
<dbReference type="InterPro" id="IPR004358">
    <property type="entry name" value="Sig_transdc_His_kin-like_C"/>
</dbReference>
<dbReference type="EMBL" id="AOIV01000027">
    <property type="protein sequence ID" value="ELZ29849.1"/>
    <property type="molecule type" value="Genomic_DNA"/>
</dbReference>
<feature type="domain" description="Histidine kinase" evidence="8">
    <location>
        <begin position="350"/>
        <end position="548"/>
    </location>
</feature>
<keyword evidence="5" id="KW-0418">Kinase</keyword>
<dbReference type="Gene3D" id="3.30.565.10">
    <property type="entry name" value="Histidine kinase-like ATPase, C-terminal domain"/>
    <property type="match status" value="1"/>
</dbReference>
<dbReference type="CDD" id="cd00130">
    <property type="entry name" value="PAS"/>
    <property type="match status" value="1"/>
</dbReference>
<dbReference type="InterPro" id="IPR031621">
    <property type="entry name" value="HisKA_7TM"/>
</dbReference>
<keyword evidence="7" id="KW-0472">Membrane</keyword>
<evidence type="ECO:0000256" key="7">
    <source>
        <dbReference type="SAM" id="Phobius"/>
    </source>
</evidence>
<accession>M0D6R0</accession>
<feature type="domain" description="PAS" evidence="9">
    <location>
        <begin position="232"/>
        <end position="276"/>
    </location>
</feature>
<evidence type="ECO:0000313" key="10">
    <source>
        <dbReference type="EMBL" id="ELZ29849.1"/>
    </source>
</evidence>
<dbReference type="InterPro" id="IPR035965">
    <property type="entry name" value="PAS-like_dom_sf"/>
</dbReference>
<dbReference type="AlphaFoldDB" id="M0D6R0"/>
<dbReference type="SUPFAM" id="SSF55874">
    <property type="entry name" value="ATPase domain of HSP90 chaperone/DNA topoisomerase II/histidine kinase"/>
    <property type="match status" value="1"/>
</dbReference>
<dbReference type="PROSITE" id="PS50112">
    <property type="entry name" value="PAS"/>
    <property type="match status" value="1"/>
</dbReference>
<keyword evidence="6" id="KW-0067">ATP-binding</keyword>
<comment type="catalytic activity">
    <reaction evidence="1">
        <text>ATP + protein L-histidine = ADP + protein N-phospho-L-histidine.</text>
        <dbReference type="EC" id="2.7.13.3"/>
    </reaction>
</comment>
<feature type="transmembrane region" description="Helical" evidence="7">
    <location>
        <begin position="140"/>
        <end position="163"/>
    </location>
</feature>
<dbReference type="GO" id="GO:0004673">
    <property type="term" value="F:protein histidine kinase activity"/>
    <property type="evidence" value="ECO:0007669"/>
    <property type="project" value="UniProtKB-EC"/>
</dbReference>
<feature type="transmembrane region" description="Helical" evidence="7">
    <location>
        <begin position="62"/>
        <end position="85"/>
    </location>
</feature>
<keyword evidence="7" id="KW-1133">Transmembrane helix</keyword>
<organism evidence="10 11">
    <name type="scientific">Halogeometricum pallidum JCM 14848</name>
    <dbReference type="NCBI Taxonomy" id="1227487"/>
    <lineage>
        <taxon>Archaea</taxon>
        <taxon>Methanobacteriati</taxon>
        <taxon>Methanobacteriota</taxon>
        <taxon>Stenosarchaea group</taxon>
        <taxon>Halobacteria</taxon>
        <taxon>Halobacteriales</taxon>
        <taxon>Haloferacaceae</taxon>
        <taxon>Halogeometricum</taxon>
    </lineage>
</organism>
<dbReference type="SMART" id="SM00387">
    <property type="entry name" value="HATPase_c"/>
    <property type="match status" value="1"/>
</dbReference>
<dbReference type="PANTHER" id="PTHR44936">
    <property type="entry name" value="SENSOR PROTEIN CREC"/>
    <property type="match status" value="1"/>
</dbReference>
<evidence type="ECO:0000256" key="2">
    <source>
        <dbReference type="ARBA" id="ARBA00012438"/>
    </source>
</evidence>
<dbReference type="Pfam" id="PF16927">
    <property type="entry name" value="HisKA_7TM"/>
    <property type="match status" value="1"/>
</dbReference>
<dbReference type="Gene3D" id="3.30.450.20">
    <property type="entry name" value="PAS domain"/>
    <property type="match status" value="1"/>
</dbReference>
<evidence type="ECO:0000256" key="3">
    <source>
        <dbReference type="ARBA" id="ARBA00022679"/>
    </source>
</evidence>
<evidence type="ECO:0000259" key="9">
    <source>
        <dbReference type="PROSITE" id="PS50112"/>
    </source>
</evidence>
<dbReference type="Proteomes" id="UP000011513">
    <property type="component" value="Unassembled WGS sequence"/>
</dbReference>
<evidence type="ECO:0000256" key="6">
    <source>
        <dbReference type="ARBA" id="ARBA00022840"/>
    </source>
</evidence>
<dbReference type="RefSeq" id="WP_008387205.1">
    <property type="nucleotide sequence ID" value="NZ_AOIV01000027.1"/>
</dbReference>
<proteinExistence type="predicted"/>
<keyword evidence="4" id="KW-0547">Nucleotide-binding</keyword>
<dbReference type="InterPro" id="IPR003594">
    <property type="entry name" value="HATPase_dom"/>
</dbReference>
<protein>
    <recommendedName>
        <fullName evidence="2">histidine kinase</fullName>
        <ecNumber evidence="2">2.7.13.3</ecNumber>
    </recommendedName>
</protein>
<dbReference type="PROSITE" id="PS50109">
    <property type="entry name" value="HIS_KIN"/>
    <property type="match status" value="1"/>
</dbReference>
<dbReference type="PATRIC" id="fig|1227487.5.peg.2522"/>
<evidence type="ECO:0000313" key="11">
    <source>
        <dbReference type="Proteomes" id="UP000011513"/>
    </source>
</evidence>
<dbReference type="PANTHER" id="PTHR44936:SF10">
    <property type="entry name" value="SENSOR PROTEIN RSTB"/>
    <property type="match status" value="1"/>
</dbReference>
<feature type="transmembrane region" description="Helical" evidence="7">
    <location>
        <begin position="206"/>
        <end position="224"/>
    </location>
</feature>
<comment type="caution">
    <text evidence="10">The sequence shown here is derived from an EMBL/GenBank/DDBJ whole genome shotgun (WGS) entry which is preliminary data.</text>
</comment>
<feature type="transmembrane region" description="Helical" evidence="7">
    <location>
        <begin position="97"/>
        <end position="120"/>
    </location>
</feature>